<reference evidence="2" key="1">
    <citation type="submission" date="2021-06" db="EMBL/GenBank/DDBJ databases">
        <title>New haloarchaea isolates fom saline soil.</title>
        <authorList>
            <person name="Duran-Viseras A."/>
            <person name="Sanchez-Porro C.S."/>
            <person name="Ventosa A."/>
        </authorList>
    </citation>
    <scope>NUCLEOTIDE SEQUENCE</scope>
    <source>
        <strain evidence="2">JCM 18369</strain>
    </source>
</reference>
<organism evidence="2 3">
    <name type="scientific">Haloarcula salina</name>
    <dbReference type="NCBI Taxonomy" id="1429914"/>
    <lineage>
        <taxon>Archaea</taxon>
        <taxon>Methanobacteriati</taxon>
        <taxon>Methanobacteriota</taxon>
        <taxon>Stenosarchaea group</taxon>
        <taxon>Halobacteria</taxon>
        <taxon>Halobacteriales</taxon>
        <taxon>Haloarculaceae</taxon>
        <taxon>Haloarcula</taxon>
    </lineage>
</organism>
<comment type="caution">
    <text evidence="2">The sequence shown here is derived from an EMBL/GenBank/DDBJ whole genome shotgun (WGS) entry which is preliminary data.</text>
</comment>
<feature type="domain" description="GIY-YIG" evidence="1">
    <location>
        <begin position="1"/>
        <end position="234"/>
    </location>
</feature>
<dbReference type="Pfam" id="PF26468">
    <property type="entry name" value="GIY_YIG_3"/>
    <property type="match status" value="1"/>
</dbReference>
<dbReference type="AlphaFoldDB" id="A0AA41FZD9"/>
<protein>
    <recommendedName>
        <fullName evidence="1">GIY-YIG domain-containing protein</fullName>
    </recommendedName>
</protein>
<evidence type="ECO:0000313" key="2">
    <source>
        <dbReference type="EMBL" id="MBV0901416.1"/>
    </source>
</evidence>
<dbReference type="Proteomes" id="UP001166304">
    <property type="component" value="Unassembled WGS sequence"/>
</dbReference>
<accession>A0AA41FZD9</accession>
<dbReference type="EMBL" id="JAHQXE010000002">
    <property type="protein sequence ID" value="MBV0901416.1"/>
    <property type="molecule type" value="Genomic_DNA"/>
</dbReference>
<evidence type="ECO:0000313" key="3">
    <source>
        <dbReference type="Proteomes" id="UP001166304"/>
    </source>
</evidence>
<dbReference type="RefSeq" id="WP_162412629.1">
    <property type="nucleotide sequence ID" value="NZ_JAHQXE010000002.1"/>
</dbReference>
<gene>
    <name evidence="2" type="ORF">KTS37_06390</name>
</gene>
<evidence type="ECO:0000259" key="1">
    <source>
        <dbReference type="Pfam" id="PF26468"/>
    </source>
</evidence>
<dbReference type="InterPro" id="IPR058782">
    <property type="entry name" value="GIY_YIG_3"/>
</dbReference>
<proteinExistence type="predicted"/>
<sequence length="236" mass="27313">MTRKRDIERLYRLLEELEEIVGGKQKLKDCTGYMDWPDRGVYIFFAPDEYRESGDQLRVTRVGTHAVSEGSSTSLWDRLRTHRGAKRGTYEGGGNHRGSVFRKRVGEAFVERDALHEAYPHWGKGSSAKREQRLSELEMEQRVSDYLRDLPFLWLNVNDEPSADSQRAYIERNMIALLSNYQRDAVDARSDDWLGKHSRSEKIRKSGLWNVNHVDEDYDPAFLDDVSAAIENTEAV</sequence>
<keyword evidence="3" id="KW-1185">Reference proteome</keyword>
<name>A0AA41FZD9_9EURY</name>